<dbReference type="InterPro" id="IPR055170">
    <property type="entry name" value="GFO_IDH_MocA-like_dom"/>
</dbReference>
<dbReference type="Pfam" id="PF22725">
    <property type="entry name" value="GFO_IDH_MocA_C3"/>
    <property type="match status" value="1"/>
</dbReference>
<gene>
    <name evidence="8" type="ORF">AB1Y20_012162</name>
</gene>
<dbReference type="EMBL" id="JBGBPQ010000021">
    <property type="protein sequence ID" value="KAL1503689.1"/>
    <property type="molecule type" value="Genomic_DNA"/>
</dbReference>
<dbReference type="Proteomes" id="UP001515480">
    <property type="component" value="Unassembled WGS sequence"/>
</dbReference>
<feature type="domain" description="GFO/IDH/MocA-like oxidoreductase" evidence="7">
    <location>
        <begin position="169"/>
        <end position="295"/>
    </location>
</feature>
<dbReference type="GO" id="GO:0000166">
    <property type="term" value="F:nucleotide binding"/>
    <property type="evidence" value="ECO:0007669"/>
    <property type="project" value="InterPro"/>
</dbReference>
<feature type="domain" description="Gfo/Idh/MocA-like oxidoreductase N-terminal" evidence="6">
    <location>
        <begin position="41"/>
        <end position="158"/>
    </location>
</feature>
<organism evidence="8 9">
    <name type="scientific">Prymnesium parvum</name>
    <name type="common">Toxic golden alga</name>
    <dbReference type="NCBI Taxonomy" id="97485"/>
    <lineage>
        <taxon>Eukaryota</taxon>
        <taxon>Haptista</taxon>
        <taxon>Haptophyta</taxon>
        <taxon>Prymnesiophyceae</taxon>
        <taxon>Prymnesiales</taxon>
        <taxon>Prymnesiaceae</taxon>
        <taxon>Prymnesium</taxon>
    </lineage>
</organism>
<dbReference type="PANTHER" id="PTHR22604:SF105">
    <property type="entry name" value="TRANS-1,2-DIHYDROBENZENE-1,2-DIOL DEHYDROGENASE"/>
    <property type="match status" value="1"/>
</dbReference>
<dbReference type="Pfam" id="PF01408">
    <property type="entry name" value="GFO_IDH_MocA"/>
    <property type="match status" value="1"/>
</dbReference>
<comment type="catalytic activity">
    <reaction evidence="5">
        <text>D-xylose + NADP(+) = D-xylono-1,5-lactone + NADPH + H(+)</text>
        <dbReference type="Rhea" id="RHEA:22000"/>
        <dbReference type="ChEBI" id="CHEBI:15378"/>
        <dbReference type="ChEBI" id="CHEBI:15867"/>
        <dbReference type="ChEBI" id="CHEBI:53455"/>
        <dbReference type="ChEBI" id="CHEBI:57783"/>
        <dbReference type="ChEBI" id="CHEBI:58349"/>
        <dbReference type="EC" id="1.1.1.179"/>
    </reaction>
</comment>
<evidence type="ECO:0000256" key="2">
    <source>
        <dbReference type="ARBA" id="ARBA00023002"/>
    </source>
</evidence>
<dbReference type="PANTHER" id="PTHR22604">
    <property type="entry name" value="OXIDOREDUCTASES"/>
    <property type="match status" value="1"/>
</dbReference>
<evidence type="ECO:0000256" key="3">
    <source>
        <dbReference type="ARBA" id="ARBA00038984"/>
    </source>
</evidence>
<evidence type="ECO:0000259" key="7">
    <source>
        <dbReference type="Pfam" id="PF22725"/>
    </source>
</evidence>
<comment type="caution">
    <text evidence="8">The sequence shown here is derived from an EMBL/GenBank/DDBJ whole genome shotgun (WGS) entry which is preliminary data.</text>
</comment>
<evidence type="ECO:0000256" key="1">
    <source>
        <dbReference type="ARBA" id="ARBA00010928"/>
    </source>
</evidence>
<dbReference type="SUPFAM" id="SSF51735">
    <property type="entry name" value="NAD(P)-binding Rossmann-fold domains"/>
    <property type="match status" value="1"/>
</dbReference>
<comment type="similarity">
    <text evidence="1">Belongs to the Gfo/Idh/MocA family.</text>
</comment>
<dbReference type="InterPro" id="IPR036291">
    <property type="entry name" value="NAD(P)-bd_dom_sf"/>
</dbReference>
<keyword evidence="2" id="KW-0560">Oxidoreductase</keyword>
<dbReference type="Gene3D" id="3.40.50.720">
    <property type="entry name" value="NAD(P)-binding Rossmann-like Domain"/>
    <property type="match status" value="1"/>
</dbReference>
<dbReference type="Gene3D" id="3.30.360.10">
    <property type="entry name" value="Dihydrodipicolinate Reductase, domain 2"/>
    <property type="match status" value="1"/>
</dbReference>
<evidence type="ECO:0000313" key="8">
    <source>
        <dbReference type="EMBL" id="KAL1503689.1"/>
    </source>
</evidence>
<protein>
    <recommendedName>
        <fullName evidence="3">D-xylose 1-dehydrogenase (NADP(+), D-xylono-1,5-lactone-forming)</fullName>
        <ecNumber evidence="3">1.1.1.179</ecNumber>
    </recommendedName>
    <alternativeName>
        <fullName evidence="4">D-xylose-NADP dehydrogenase</fullName>
    </alternativeName>
</protein>
<sequence>MRVAALATAVAIAAYLLSGIASRLIKFLSPTPPAKAANALRFGILGAAKVNKFGILLPSLAMADVRIVAIGARDTRRAKQVADQWGIPKYGDYQSVLADPDVEAVYIPLLNGLHYEWASAALHAGKHVLLEKPMTANAAEARALADLASARGLILFEAYHWAYHPLAARMREVIRSGELGDLTQVEVSAGIPSLSAVLQAIGLQSRRRDVSSKMDVSLGGGKFLGQGCYAVSAARYLLGEPVRVLNATMDEDIPGSQADVGTRASVLFTGNVVAHLVHAPLGTGFNVVAHGSKATMSVCNYWTPFIYHHLRVTRADGSLERVERVFGEGDSNFVLQLRAFFNAVRKGEKFPTTAHDAVGNMELIDSIYEMAGLRKRPSHAPL</sequence>
<proteinExistence type="inferred from homology"/>
<dbReference type="EC" id="1.1.1.179" evidence="3"/>
<dbReference type="InterPro" id="IPR000683">
    <property type="entry name" value="Gfo/Idh/MocA-like_OxRdtase_N"/>
</dbReference>
<evidence type="ECO:0000256" key="4">
    <source>
        <dbReference type="ARBA" id="ARBA00042988"/>
    </source>
</evidence>
<dbReference type="SUPFAM" id="SSF55347">
    <property type="entry name" value="Glyceraldehyde-3-phosphate dehydrogenase-like, C-terminal domain"/>
    <property type="match status" value="1"/>
</dbReference>
<evidence type="ECO:0000313" key="9">
    <source>
        <dbReference type="Proteomes" id="UP001515480"/>
    </source>
</evidence>
<keyword evidence="9" id="KW-1185">Reference proteome</keyword>
<evidence type="ECO:0000256" key="5">
    <source>
        <dbReference type="ARBA" id="ARBA00049233"/>
    </source>
</evidence>
<dbReference type="GO" id="GO:0047837">
    <property type="term" value="F:D-xylose 1-dehydrogenase (NADP+) activity"/>
    <property type="evidence" value="ECO:0007669"/>
    <property type="project" value="UniProtKB-EC"/>
</dbReference>
<dbReference type="InterPro" id="IPR050984">
    <property type="entry name" value="Gfo/Idh/MocA_domain"/>
</dbReference>
<accession>A0AB34IPS9</accession>
<name>A0AB34IPS9_PRYPA</name>
<reference evidence="8 9" key="1">
    <citation type="journal article" date="2024" name="Science">
        <title>Giant polyketide synthase enzymes in the biosynthesis of giant marine polyether toxins.</title>
        <authorList>
            <person name="Fallon T.R."/>
            <person name="Shende V.V."/>
            <person name="Wierzbicki I.H."/>
            <person name="Pendleton A.L."/>
            <person name="Watervoot N.F."/>
            <person name="Auber R.P."/>
            <person name="Gonzalez D.J."/>
            <person name="Wisecaver J.H."/>
            <person name="Moore B.S."/>
        </authorList>
    </citation>
    <scope>NUCLEOTIDE SEQUENCE [LARGE SCALE GENOMIC DNA]</scope>
    <source>
        <strain evidence="8 9">12B1</strain>
    </source>
</reference>
<dbReference type="AlphaFoldDB" id="A0AB34IPS9"/>
<evidence type="ECO:0000259" key="6">
    <source>
        <dbReference type="Pfam" id="PF01408"/>
    </source>
</evidence>